<proteinExistence type="inferred from homology"/>
<keyword evidence="4 6" id="KW-0067">ATP-binding</keyword>
<gene>
    <name evidence="6" type="ORF">FB472_0351</name>
</gene>
<evidence type="ECO:0000313" key="7">
    <source>
        <dbReference type="Proteomes" id="UP000316560"/>
    </source>
</evidence>
<keyword evidence="3" id="KW-0547">Nucleotide-binding</keyword>
<dbReference type="InterPro" id="IPR013563">
    <property type="entry name" value="Oligopep_ABC_C"/>
</dbReference>
<dbReference type="InterPro" id="IPR050319">
    <property type="entry name" value="ABC_transp_ATP-bind"/>
</dbReference>
<protein>
    <submittedName>
        <fullName evidence="6">Peptide/nickel transport system ATP-binding protein</fullName>
    </submittedName>
</protein>
<accession>A0A8H2K6C9</accession>
<dbReference type="InterPro" id="IPR017871">
    <property type="entry name" value="ABC_transporter-like_CS"/>
</dbReference>
<dbReference type="PROSITE" id="PS50893">
    <property type="entry name" value="ABC_TRANSPORTER_2"/>
    <property type="match status" value="1"/>
</dbReference>
<dbReference type="OrthoDB" id="8481147at2"/>
<dbReference type="GO" id="GO:0015833">
    <property type="term" value="P:peptide transport"/>
    <property type="evidence" value="ECO:0007669"/>
    <property type="project" value="InterPro"/>
</dbReference>
<dbReference type="PROSITE" id="PS00211">
    <property type="entry name" value="ABC_TRANSPORTER_1"/>
    <property type="match status" value="1"/>
</dbReference>
<dbReference type="PANTHER" id="PTHR43776">
    <property type="entry name" value="TRANSPORT ATP-BINDING PROTEIN"/>
    <property type="match status" value="1"/>
</dbReference>
<dbReference type="RefSeq" id="WP_141989383.1">
    <property type="nucleotide sequence ID" value="NZ_VFRA01000001.1"/>
</dbReference>
<evidence type="ECO:0000259" key="5">
    <source>
        <dbReference type="PROSITE" id="PS50893"/>
    </source>
</evidence>
<evidence type="ECO:0000256" key="2">
    <source>
        <dbReference type="ARBA" id="ARBA00022448"/>
    </source>
</evidence>
<dbReference type="GO" id="GO:0055085">
    <property type="term" value="P:transmembrane transport"/>
    <property type="evidence" value="ECO:0007669"/>
    <property type="project" value="UniProtKB-ARBA"/>
</dbReference>
<evidence type="ECO:0000313" key="6">
    <source>
        <dbReference type="EMBL" id="TQO18827.1"/>
    </source>
</evidence>
<evidence type="ECO:0000256" key="3">
    <source>
        <dbReference type="ARBA" id="ARBA00022741"/>
    </source>
</evidence>
<dbReference type="CDD" id="cd03257">
    <property type="entry name" value="ABC_NikE_OppD_transporters"/>
    <property type="match status" value="1"/>
</dbReference>
<name>A0A8H2K6C9_9MICO</name>
<dbReference type="InterPro" id="IPR003439">
    <property type="entry name" value="ABC_transporter-like_ATP-bd"/>
</dbReference>
<dbReference type="SMART" id="SM00382">
    <property type="entry name" value="AAA"/>
    <property type="match status" value="1"/>
</dbReference>
<dbReference type="PANTHER" id="PTHR43776:SF7">
    <property type="entry name" value="D,D-DIPEPTIDE TRANSPORT ATP-BINDING PROTEIN DDPF-RELATED"/>
    <property type="match status" value="1"/>
</dbReference>
<evidence type="ECO:0000256" key="4">
    <source>
        <dbReference type="ARBA" id="ARBA00022840"/>
    </source>
</evidence>
<sequence>MSTPAIVVDGLTKIFSGHGRHKVTALDNISLTVERGSCLAVVGESGSGKTTLARIIVGLETADSGTVMLNGNPVAERASRRELHRRAREIQMVFQDPQSSLNRRLRVSTAVDEVLRAHTSLNARARRDRCVELFEQVGLKPRQLDALPGELSGGQRQRVAIARALAADPSVIVLDESVAALDVTVQGQILKLLAELRAAKNLSYVFITHDLSVVQLVADQIVVMHRGAIVERGATAEVLSNPQHAYTQLLLACAPRPGWKPQRGLIRAFREKIAS</sequence>
<reference evidence="6 7" key="1">
    <citation type="submission" date="2019-06" db="EMBL/GenBank/DDBJ databases">
        <title>Sequencing the genomes of 1000 actinobacteria strains.</title>
        <authorList>
            <person name="Klenk H.-P."/>
        </authorList>
    </citation>
    <scope>NUCLEOTIDE SEQUENCE [LARGE SCALE GENOMIC DNA]</scope>
    <source>
        <strain evidence="6 7">DSM 21947</strain>
    </source>
</reference>
<organism evidence="6 7">
    <name type="scientific">Rhodoglobus vestalii</name>
    <dbReference type="NCBI Taxonomy" id="193384"/>
    <lineage>
        <taxon>Bacteria</taxon>
        <taxon>Bacillati</taxon>
        <taxon>Actinomycetota</taxon>
        <taxon>Actinomycetes</taxon>
        <taxon>Micrococcales</taxon>
        <taxon>Microbacteriaceae</taxon>
        <taxon>Rhodoglobus</taxon>
    </lineage>
</organism>
<dbReference type="GO" id="GO:0016887">
    <property type="term" value="F:ATP hydrolysis activity"/>
    <property type="evidence" value="ECO:0007669"/>
    <property type="project" value="InterPro"/>
</dbReference>
<keyword evidence="2" id="KW-0813">Transport</keyword>
<dbReference type="InterPro" id="IPR003593">
    <property type="entry name" value="AAA+_ATPase"/>
</dbReference>
<comment type="similarity">
    <text evidence="1">Belongs to the ABC transporter superfamily.</text>
</comment>
<comment type="caution">
    <text evidence="6">The sequence shown here is derived from an EMBL/GenBank/DDBJ whole genome shotgun (WGS) entry which is preliminary data.</text>
</comment>
<dbReference type="AlphaFoldDB" id="A0A8H2K6C9"/>
<keyword evidence="7" id="KW-1185">Reference proteome</keyword>
<dbReference type="EMBL" id="VFRA01000001">
    <property type="protein sequence ID" value="TQO18827.1"/>
    <property type="molecule type" value="Genomic_DNA"/>
</dbReference>
<dbReference type="Gene3D" id="3.40.50.300">
    <property type="entry name" value="P-loop containing nucleotide triphosphate hydrolases"/>
    <property type="match status" value="1"/>
</dbReference>
<dbReference type="Pfam" id="PF00005">
    <property type="entry name" value="ABC_tran"/>
    <property type="match status" value="1"/>
</dbReference>
<dbReference type="SUPFAM" id="SSF52540">
    <property type="entry name" value="P-loop containing nucleoside triphosphate hydrolases"/>
    <property type="match status" value="1"/>
</dbReference>
<dbReference type="Pfam" id="PF08352">
    <property type="entry name" value="oligo_HPY"/>
    <property type="match status" value="1"/>
</dbReference>
<dbReference type="GO" id="GO:0005524">
    <property type="term" value="F:ATP binding"/>
    <property type="evidence" value="ECO:0007669"/>
    <property type="project" value="UniProtKB-KW"/>
</dbReference>
<feature type="domain" description="ABC transporter" evidence="5">
    <location>
        <begin position="6"/>
        <end position="251"/>
    </location>
</feature>
<dbReference type="Proteomes" id="UP000316560">
    <property type="component" value="Unassembled WGS sequence"/>
</dbReference>
<evidence type="ECO:0000256" key="1">
    <source>
        <dbReference type="ARBA" id="ARBA00005417"/>
    </source>
</evidence>
<dbReference type="InterPro" id="IPR027417">
    <property type="entry name" value="P-loop_NTPase"/>
</dbReference>